<gene>
    <name evidence="1" type="ORF">Cpap_0473</name>
</gene>
<dbReference type="OrthoDB" id="10010245at2"/>
<dbReference type="STRING" id="588581.Cpap_0473"/>
<comment type="caution">
    <text evidence="1">The sequence shown here is derived from an EMBL/GenBank/DDBJ whole genome shotgun (WGS) entry which is preliminary data.</text>
</comment>
<proteinExistence type="predicted"/>
<accession>F1THH6</accession>
<reference evidence="1" key="1">
    <citation type="submission" date="2009-07" db="EMBL/GenBank/DDBJ databases">
        <authorList>
            <consortium name="US DOE Joint Genome Institute (JGI-PGF)"/>
            <person name="Lucas S."/>
            <person name="Copeland A."/>
            <person name="Lapidus A."/>
            <person name="Glavina del Rio T."/>
            <person name="Tice H."/>
            <person name="Bruce D."/>
            <person name="Goodwin L."/>
            <person name="Pitluck S."/>
            <person name="Larimer F."/>
            <person name="Land M.L."/>
            <person name="Mouttaki H."/>
            <person name="He Z."/>
            <person name="Zhou J."/>
            <person name="Hemme C.L."/>
        </authorList>
    </citation>
    <scope>NUCLEOTIDE SEQUENCE [LARGE SCALE GENOMIC DNA]</scope>
    <source>
        <strain evidence="1">DSM 2782</strain>
    </source>
</reference>
<protein>
    <submittedName>
        <fullName evidence="1">Uncharacterized protein</fullName>
    </submittedName>
</protein>
<name>F1THH6_9FIRM</name>
<evidence type="ECO:0000313" key="2">
    <source>
        <dbReference type="Proteomes" id="UP000003860"/>
    </source>
</evidence>
<dbReference type="EMBL" id="ACXX02000016">
    <property type="protein sequence ID" value="EGD46179.1"/>
    <property type="molecule type" value="Genomic_DNA"/>
</dbReference>
<organism evidence="1 2">
    <name type="scientific">Ruminiclostridium papyrosolvens DSM 2782</name>
    <dbReference type="NCBI Taxonomy" id="588581"/>
    <lineage>
        <taxon>Bacteria</taxon>
        <taxon>Bacillati</taxon>
        <taxon>Bacillota</taxon>
        <taxon>Clostridia</taxon>
        <taxon>Eubacteriales</taxon>
        <taxon>Oscillospiraceae</taxon>
        <taxon>Ruminiclostridium</taxon>
    </lineage>
</organism>
<reference evidence="1" key="2">
    <citation type="submission" date="2011-01" db="EMBL/GenBank/DDBJ databases">
        <title>The Non-contiguous Finished genome of Clostridium papyrosolvens.</title>
        <authorList>
            <person name="Lucas S."/>
            <person name="Copeland A."/>
            <person name="Lapidus A."/>
            <person name="Cheng J.-F."/>
            <person name="Goodwin L."/>
            <person name="Pitluck S."/>
            <person name="Misra M."/>
            <person name="Chertkov O."/>
            <person name="Detter J.C."/>
            <person name="Han C."/>
            <person name="Tapia R."/>
            <person name="Land M."/>
            <person name="Hauser L."/>
            <person name="Kyrpides N."/>
            <person name="Ivanova N."/>
            <person name="Pagani I."/>
            <person name="Mouttaki H."/>
            <person name="He Z."/>
            <person name="Zhou J."/>
            <person name="Hemme C.L."/>
            <person name="Woyke T."/>
        </authorList>
    </citation>
    <scope>NUCLEOTIDE SEQUENCE [LARGE SCALE GENOMIC DNA]</scope>
    <source>
        <strain evidence="1">DSM 2782</strain>
    </source>
</reference>
<keyword evidence="2" id="KW-1185">Reference proteome</keyword>
<dbReference type="AlphaFoldDB" id="F1THH6"/>
<dbReference type="Proteomes" id="UP000003860">
    <property type="component" value="Unassembled WGS sequence"/>
</dbReference>
<dbReference type="RefSeq" id="WP_004621889.1">
    <property type="nucleotide sequence ID" value="NZ_ACXX02000016.1"/>
</dbReference>
<evidence type="ECO:0000313" key="1">
    <source>
        <dbReference type="EMBL" id="EGD46179.1"/>
    </source>
</evidence>
<sequence length="189" mass="22565">MGYIGRRMSENANEAYKKGLLPRSKFTKKLLKENGWSYSVSFFNWLCKEGYIVPLEYHHTTPMMICTPFYALDTISYVSNNYDLESLYEIYLQRCTMRDILRKKGVQRVKILVSRAVMGTKSDVYLDCLLYNKLYWWAKDKCFKANSNEVALIKTFDLDDFADWYNPNREKIERQICIRKIYYRKPQNG</sequence>